<protein>
    <recommendedName>
        <fullName evidence="4">NfeD-like C-terminal domain-containing protein</fullName>
    </recommendedName>
</protein>
<dbReference type="RefSeq" id="WP_249712452.1">
    <property type="nucleotide sequence ID" value="NZ_JAMFMB010000031.1"/>
</dbReference>
<keyword evidence="1" id="KW-1133">Transmembrane helix</keyword>
<evidence type="ECO:0000313" key="3">
    <source>
        <dbReference type="Proteomes" id="UP001203880"/>
    </source>
</evidence>
<evidence type="ECO:0000256" key="1">
    <source>
        <dbReference type="SAM" id="Phobius"/>
    </source>
</evidence>
<dbReference type="EMBL" id="JAMFMB010000031">
    <property type="protein sequence ID" value="MCL6285550.1"/>
    <property type="molecule type" value="Genomic_DNA"/>
</dbReference>
<evidence type="ECO:0000313" key="2">
    <source>
        <dbReference type="EMBL" id="MCL6285550.1"/>
    </source>
</evidence>
<feature type="transmembrane region" description="Helical" evidence="1">
    <location>
        <begin position="29"/>
        <end position="50"/>
    </location>
</feature>
<evidence type="ECO:0008006" key="4">
    <source>
        <dbReference type="Google" id="ProtNLM"/>
    </source>
</evidence>
<proteinExistence type="predicted"/>
<dbReference type="Proteomes" id="UP001203880">
    <property type="component" value="Unassembled WGS sequence"/>
</dbReference>
<gene>
    <name evidence="2" type="ORF">M3P21_18630</name>
</gene>
<reference evidence="2" key="1">
    <citation type="submission" date="2022-05" db="EMBL/GenBank/DDBJ databases">
        <authorList>
            <person name="Park J.-S."/>
        </authorList>
    </citation>
    <scope>NUCLEOTIDE SEQUENCE</scope>
    <source>
        <strain evidence="2">2012CJ41-6</strain>
    </source>
</reference>
<keyword evidence="1" id="KW-0472">Membrane</keyword>
<name>A0ABT0Q6P9_9RHOB</name>
<keyword evidence="1" id="KW-0812">Transmembrane</keyword>
<organism evidence="2 3">
    <name type="scientific">Ruegeria spongiae</name>
    <dbReference type="NCBI Taxonomy" id="2942209"/>
    <lineage>
        <taxon>Bacteria</taxon>
        <taxon>Pseudomonadati</taxon>
        <taxon>Pseudomonadota</taxon>
        <taxon>Alphaproteobacteria</taxon>
        <taxon>Rhodobacterales</taxon>
        <taxon>Roseobacteraceae</taxon>
        <taxon>Ruegeria</taxon>
    </lineage>
</organism>
<sequence length="92" mass="10120">MILDLVLLWWVWMAFALVLVILEVAIPGFIFLGFAIGAAITGLLVLFSLFTMGAAVLLLIFAGLSLLAWLGLRHFFALPAGQVKKFDRDIND</sequence>
<feature type="transmembrane region" description="Helical" evidence="1">
    <location>
        <begin position="6"/>
        <end position="22"/>
    </location>
</feature>
<comment type="caution">
    <text evidence="2">The sequence shown here is derived from an EMBL/GenBank/DDBJ whole genome shotgun (WGS) entry which is preliminary data.</text>
</comment>
<accession>A0ABT0Q6P9</accession>
<keyword evidence="3" id="KW-1185">Reference proteome</keyword>
<feature type="transmembrane region" description="Helical" evidence="1">
    <location>
        <begin position="56"/>
        <end position="76"/>
    </location>
</feature>